<dbReference type="EMBL" id="AFWV01000006">
    <property type="protein sequence ID" value="EGV18567.1"/>
    <property type="molecule type" value="Genomic_DNA"/>
</dbReference>
<organism evidence="1 2">
    <name type="scientific">Thiocapsa marina 5811</name>
    <dbReference type="NCBI Taxonomy" id="768671"/>
    <lineage>
        <taxon>Bacteria</taxon>
        <taxon>Pseudomonadati</taxon>
        <taxon>Pseudomonadota</taxon>
        <taxon>Gammaproteobacteria</taxon>
        <taxon>Chromatiales</taxon>
        <taxon>Chromatiaceae</taxon>
        <taxon>Thiocapsa</taxon>
    </lineage>
</organism>
<evidence type="ECO:0000313" key="2">
    <source>
        <dbReference type="Proteomes" id="UP000005459"/>
    </source>
</evidence>
<name>F9UAU9_9GAMM</name>
<keyword evidence="2" id="KW-1185">Reference proteome</keyword>
<accession>F9UAU9</accession>
<dbReference type="AlphaFoldDB" id="F9UAU9"/>
<reference evidence="1 2" key="1">
    <citation type="submission" date="2011-06" db="EMBL/GenBank/DDBJ databases">
        <title>The draft genome of Thiocapsa marina 5811.</title>
        <authorList>
            <consortium name="US DOE Joint Genome Institute (JGI-PGF)"/>
            <person name="Lucas S."/>
            <person name="Han J."/>
            <person name="Cheng J.-F."/>
            <person name="Goodwin L."/>
            <person name="Pitluck S."/>
            <person name="Peters L."/>
            <person name="Land M.L."/>
            <person name="Hauser L."/>
            <person name="Vogl K."/>
            <person name="Liu Z."/>
            <person name="Imhoff J."/>
            <person name="Thiel V."/>
            <person name="Frigaard N.-U."/>
            <person name="Bryant D."/>
            <person name="Woyke T.J."/>
        </authorList>
    </citation>
    <scope>NUCLEOTIDE SEQUENCE [LARGE SCALE GENOMIC DNA]</scope>
    <source>
        <strain evidence="1 2">5811</strain>
    </source>
</reference>
<sequence>MRPEYRMRRVHGRTELRGWFPAVILPVSLPLRIMEAKRCHTIHHGEPS</sequence>
<protein>
    <submittedName>
        <fullName evidence="1">Uncharacterized protein</fullName>
    </submittedName>
</protein>
<evidence type="ECO:0000313" key="1">
    <source>
        <dbReference type="EMBL" id="EGV18567.1"/>
    </source>
</evidence>
<dbReference type="Proteomes" id="UP000005459">
    <property type="component" value="Unassembled WGS sequence"/>
</dbReference>
<proteinExistence type="predicted"/>
<gene>
    <name evidence="1" type="ORF">ThimaDRAFT_1985</name>
</gene>